<dbReference type="Pfam" id="PF08282">
    <property type="entry name" value="Hydrolase_3"/>
    <property type="match status" value="1"/>
</dbReference>
<dbReference type="Gene3D" id="3.40.50.1000">
    <property type="entry name" value="HAD superfamily/HAD-like"/>
    <property type="match status" value="1"/>
</dbReference>
<dbReference type="InterPro" id="IPR006379">
    <property type="entry name" value="HAD-SF_hydro_IIB"/>
</dbReference>
<name>A0ABW7CBY5_9CYAN</name>
<sequence length="274" mass="29578">MPLSPQSSLAAMAAALAPGLRAIATDMDGTLTRSGRFSSHLFLALERLQQAGIPVLIVTGRSAGWVSALVEYLPIAGAIAENGGLLYRRDQPEGQWLVDVTDPITHRDALADVFGILQTEFHHHFPRLHPAPDNRFRITDWTFDLADLPGIDRQTLSAMGESLAALGWGFTYSAVQAHIKLPEQNKAAGLQRAIELLWPGCSLDQVLTIGDSPNDESLFDPTLFPRSVGVANVRSYLSELLHQPAHITPSAEGEGFCELVAAILAEEKVEISGA</sequence>
<keyword evidence="2" id="KW-1185">Reference proteome</keyword>
<dbReference type="PANTHER" id="PTHR10000:SF8">
    <property type="entry name" value="HAD SUPERFAMILY HYDROLASE-LIKE, TYPE 3"/>
    <property type="match status" value="1"/>
</dbReference>
<evidence type="ECO:0000313" key="1">
    <source>
        <dbReference type="EMBL" id="MFG3818647.1"/>
    </source>
</evidence>
<proteinExistence type="predicted"/>
<keyword evidence="1" id="KW-0378">Hydrolase</keyword>
<dbReference type="RefSeq" id="WP_393014110.1">
    <property type="nucleotide sequence ID" value="NZ_JAZAQF010000078.1"/>
</dbReference>
<reference evidence="2" key="1">
    <citation type="journal article" date="2024" name="Algal Res.">
        <title>Biochemical, toxicological and genomic investigation of a high-biomass producing Limnothrix strain isolated from Italian shallow drinking water reservoir.</title>
        <authorList>
            <person name="Simonazzi M."/>
            <person name="Shishido T.K."/>
            <person name="Delbaje E."/>
            <person name="Wahlsten M."/>
            <person name="Fewer D.P."/>
            <person name="Sivonen K."/>
            <person name="Pezzolesi L."/>
            <person name="Pistocchi R."/>
        </authorList>
    </citation>
    <scope>NUCLEOTIDE SEQUENCE [LARGE SCALE GENOMIC DNA]</scope>
    <source>
        <strain evidence="2">LRLZ20PSL1</strain>
    </source>
</reference>
<dbReference type="InterPro" id="IPR023214">
    <property type="entry name" value="HAD_sf"/>
</dbReference>
<dbReference type="SUPFAM" id="SSF56784">
    <property type="entry name" value="HAD-like"/>
    <property type="match status" value="1"/>
</dbReference>
<dbReference type="InterPro" id="IPR036412">
    <property type="entry name" value="HAD-like_sf"/>
</dbReference>
<evidence type="ECO:0000313" key="2">
    <source>
        <dbReference type="Proteomes" id="UP001604335"/>
    </source>
</evidence>
<dbReference type="PANTHER" id="PTHR10000">
    <property type="entry name" value="PHOSPHOSERINE PHOSPHATASE"/>
    <property type="match status" value="1"/>
</dbReference>
<comment type="caution">
    <text evidence="1">The sequence shown here is derived from an EMBL/GenBank/DDBJ whole genome shotgun (WGS) entry which is preliminary data.</text>
</comment>
<protein>
    <submittedName>
        <fullName evidence="1">HAD family hydrolase</fullName>
        <ecNumber evidence="1">3.1.3.-</ecNumber>
    </submittedName>
</protein>
<dbReference type="EMBL" id="JAZAQF010000078">
    <property type="protein sequence ID" value="MFG3818647.1"/>
    <property type="molecule type" value="Genomic_DNA"/>
</dbReference>
<dbReference type="Gene3D" id="3.90.1070.10">
    <property type="match status" value="1"/>
</dbReference>
<accession>A0ABW7CBY5</accession>
<dbReference type="NCBIfam" id="TIGR01484">
    <property type="entry name" value="HAD-SF-IIB"/>
    <property type="match status" value="1"/>
</dbReference>
<organism evidence="1 2">
    <name type="scientific">Limnothrix redekei LRLZ20PSL1</name>
    <dbReference type="NCBI Taxonomy" id="3112953"/>
    <lineage>
        <taxon>Bacteria</taxon>
        <taxon>Bacillati</taxon>
        <taxon>Cyanobacteriota</taxon>
        <taxon>Cyanophyceae</taxon>
        <taxon>Pseudanabaenales</taxon>
        <taxon>Pseudanabaenaceae</taxon>
        <taxon>Limnothrix</taxon>
    </lineage>
</organism>
<dbReference type="Proteomes" id="UP001604335">
    <property type="component" value="Unassembled WGS sequence"/>
</dbReference>
<dbReference type="GO" id="GO:0016787">
    <property type="term" value="F:hydrolase activity"/>
    <property type="evidence" value="ECO:0007669"/>
    <property type="project" value="UniProtKB-KW"/>
</dbReference>
<gene>
    <name evidence="1" type="ORF">VPK24_13440</name>
</gene>
<dbReference type="EC" id="3.1.3.-" evidence="1"/>